<evidence type="ECO:0000313" key="4">
    <source>
        <dbReference type="EnsemblMetazoa" id="XP_020906140.1"/>
    </source>
</evidence>
<dbReference type="AlphaFoldDB" id="A0A913XLC8"/>
<accession>A0A913XLC8</accession>
<keyword evidence="5" id="KW-1185">Reference proteome</keyword>
<dbReference type="GeneID" id="110244276"/>
<name>A0A913XLC8_EXADI</name>
<dbReference type="Proteomes" id="UP000887567">
    <property type="component" value="Unplaced"/>
</dbReference>
<dbReference type="GO" id="GO:0050211">
    <property type="term" value="F:procollagen galactosyltransferase activity"/>
    <property type="evidence" value="ECO:0007669"/>
    <property type="project" value="TreeGrafter"/>
</dbReference>
<protein>
    <submittedName>
        <fullName evidence="4">Uncharacterized protein</fullName>
    </submittedName>
</protein>
<organism evidence="4 5">
    <name type="scientific">Exaiptasia diaphana</name>
    <name type="common">Tropical sea anemone</name>
    <name type="synonym">Aiptasia pulchella</name>
    <dbReference type="NCBI Taxonomy" id="2652724"/>
    <lineage>
        <taxon>Eukaryota</taxon>
        <taxon>Metazoa</taxon>
        <taxon>Cnidaria</taxon>
        <taxon>Anthozoa</taxon>
        <taxon>Hexacorallia</taxon>
        <taxon>Actiniaria</taxon>
        <taxon>Aiptasiidae</taxon>
        <taxon>Exaiptasia</taxon>
    </lineage>
</organism>
<comment type="similarity">
    <text evidence="1">Belongs to the glycosyltransferase 25 family.</text>
</comment>
<keyword evidence="3" id="KW-0808">Transferase</keyword>
<evidence type="ECO:0000256" key="1">
    <source>
        <dbReference type="ARBA" id="ARBA00006721"/>
    </source>
</evidence>
<dbReference type="KEGG" id="epa:110244276"/>
<dbReference type="PANTHER" id="PTHR10730:SF53">
    <property type="entry name" value="GLYCOSYLTRANSFERASE 25 FAMILY MEMBER"/>
    <property type="match status" value="1"/>
</dbReference>
<evidence type="ECO:0000313" key="5">
    <source>
        <dbReference type="Proteomes" id="UP000887567"/>
    </source>
</evidence>
<dbReference type="RefSeq" id="XP_020906140.1">
    <property type="nucleotide sequence ID" value="XM_021050481.1"/>
</dbReference>
<proteinExistence type="inferred from homology"/>
<dbReference type="OrthoDB" id="47375at2759"/>
<dbReference type="InterPro" id="IPR050757">
    <property type="entry name" value="Collagen_mod_GT25"/>
</dbReference>
<keyword evidence="2" id="KW-0328">Glycosyltransferase</keyword>
<sequence length="109" mass="12638">MTNPNVLRILMAEEKTIIAPMIEVFGNKSGYSNYWGGLDDDGYYKRTDDYFPVLNRETTGCFDFPMIHSTYLIDLRRNITNKLVYYPPPDSYRGEIDDVLIFAYSARSS</sequence>
<evidence type="ECO:0000256" key="2">
    <source>
        <dbReference type="ARBA" id="ARBA00022676"/>
    </source>
</evidence>
<reference evidence="4" key="1">
    <citation type="submission" date="2022-11" db="UniProtKB">
        <authorList>
            <consortium name="EnsemblMetazoa"/>
        </authorList>
    </citation>
    <scope>IDENTIFICATION</scope>
</reference>
<dbReference type="EnsemblMetazoa" id="XM_021050481.1">
    <property type="protein sequence ID" value="XP_020906140.1"/>
    <property type="gene ID" value="LOC110244276"/>
</dbReference>
<evidence type="ECO:0000256" key="3">
    <source>
        <dbReference type="ARBA" id="ARBA00022679"/>
    </source>
</evidence>
<dbReference type="OMA" id="AYSCRRA"/>
<dbReference type="PANTHER" id="PTHR10730">
    <property type="entry name" value="PROCOLLAGEN-LYSINE,2-OXOGLUTARATE 5-DIOXYGENASE/GLYCOSYLTRANSFERASE 25 FAMILY MEMBER"/>
    <property type="match status" value="1"/>
</dbReference>